<comment type="caution">
    <text evidence="2">The sequence shown here is derived from an EMBL/GenBank/DDBJ whole genome shotgun (WGS) entry which is preliminary data.</text>
</comment>
<feature type="region of interest" description="Disordered" evidence="1">
    <location>
        <begin position="149"/>
        <end position="168"/>
    </location>
</feature>
<sequence length="250" mass="29447">MTYIQFLNQFWTVRRRYRISSLQADIYFFLLKECNERGWENPFEISNRLICANLGITEPSLVDARKRLQKVGLIEFQNGKRNTQSPVYELISDKSNLKYLSRNRDESLDKPLDENKSNLKYLSRNRGESLDESLGESITYNNKIKTKNKESANADKKGETNVSTPVPPILESESYKKFKEWMAQKAPYCADTKNFPHQITEEELIKLKETYTSTEIASIIEQIENRKDLRKRYTNLYRTVLNWAKKEYGK</sequence>
<accession>A0A5J4RUK5</accession>
<proteinExistence type="predicted"/>
<gene>
    <name evidence="2" type="ORF">EZS27_014784</name>
</gene>
<dbReference type="AlphaFoldDB" id="A0A5J4RUK5"/>
<reference evidence="2" key="1">
    <citation type="submission" date="2019-03" db="EMBL/GenBank/DDBJ databases">
        <title>Single cell metagenomics reveals metabolic interactions within the superorganism composed of flagellate Streblomastix strix and complex community of Bacteroidetes bacteria on its surface.</title>
        <authorList>
            <person name="Treitli S.C."/>
            <person name="Kolisko M."/>
            <person name="Husnik F."/>
            <person name="Keeling P."/>
            <person name="Hampl V."/>
        </authorList>
    </citation>
    <scope>NUCLEOTIDE SEQUENCE</scope>
    <source>
        <strain evidence="2">STM</strain>
    </source>
</reference>
<name>A0A5J4RUK5_9ZZZZ</name>
<evidence type="ECO:0000313" key="2">
    <source>
        <dbReference type="EMBL" id="KAA6337102.1"/>
    </source>
</evidence>
<dbReference type="EMBL" id="SNRY01000730">
    <property type="protein sequence ID" value="KAA6337102.1"/>
    <property type="molecule type" value="Genomic_DNA"/>
</dbReference>
<feature type="compositionally biased region" description="Basic and acidic residues" evidence="1">
    <location>
        <begin position="149"/>
        <end position="159"/>
    </location>
</feature>
<protein>
    <submittedName>
        <fullName evidence="2">Uncharacterized protein</fullName>
    </submittedName>
</protein>
<evidence type="ECO:0000256" key="1">
    <source>
        <dbReference type="SAM" id="MobiDB-lite"/>
    </source>
</evidence>
<organism evidence="2">
    <name type="scientific">termite gut metagenome</name>
    <dbReference type="NCBI Taxonomy" id="433724"/>
    <lineage>
        <taxon>unclassified sequences</taxon>
        <taxon>metagenomes</taxon>
        <taxon>organismal metagenomes</taxon>
    </lineage>
</organism>